<sequence>MTAEPVKITLFDLDHADVQDITRQLSTQSPGLTPEQIPGSRYGEPTMLVLAVACATPAIHALAAWAMKNRRKQRIELRAKVLYSDGSEVDRSAILSFSESDAPDAQVIKQLIDGLGLQGLPEGDDGGNP</sequence>
<dbReference type="Proteomes" id="UP000323876">
    <property type="component" value="Unassembled WGS sequence"/>
</dbReference>
<gene>
    <name evidence="2" type="ORF">F3087_42010</name>
</gene>
<evidence type="ECO:0000256" key="1">
    <source>
        <dbReference type="SAM" id="Phobius"/>
    </source>
</evidence>
<evidence type="ECO:0000313" key="3">
    <source>
        <dbReference type="Proteomes" id="UP000323876"/>
    </source>
</evidence>
<proteinExistence type="predicted"/>
<dbReference type="AlphaFoldDB" id="A0A5N0DTA3"/>
<comment type="caution">
    <text evidence="2">The sequence shown here is derived from an EMBL/GenBank/DDBJ whole genome shotgun (WGS) entry which is preliminary data.</text>
</comment>
<keyword evidence="1" id="KW-0472">Membrane</keyword>
<dbReference type="RefSeq" id="WP_150407773.1">
    <property type="nucleotide sequence ID" value="NZ_VXLC01000036.1"/>
</dbReference>
<name>A0A5N0DTA3_9NOCA</name>
<evidence type="ECO:0000313" key="2">
    <source>
        <dbReference type="EMBL" id="KAA8880317.1"/>
    </source>
</evidence>
<keyword evidence="1" id="KW-0812">Transmembrane</keyword>
<protein>
    <submittedName>
        <fullName evidence="2">Uncharacterized protein</fullName>
    </submittedName>
</protein>
<keyword evidence="1" id="KW-1133">Transmembrane helix</keyword>
<feature type="transmembrane region" description="Helical" evidence="1">
    <location>
        <begin position="47"/>
        <end position="67"/>
    </location>
</feature>
<reference evidence="2 3" key="1">
    <citation type="submission" date="2019-09" db="EMBL/GenBank/DDBJ databases">
        <authorList>
            <person name="Wang X."/>
        </authorList>
    </citation>
    <scope>NUCLEOTIDE SEQUENCE [LARGE SCALE GENOMIC DNA]</scope>
    <source>
        <strain evidence="2 3">CICC 11023</strain>
    </source>
</reference>
<dbReference type="OrthoDB" id="9854842at2"/>
<keyword evidence="3" id="KW-1185">Reference proteome</keyword>
<dbReference type="EMBL" id="VXLC01000036">
    <property type="protein sequence ID" value="KAA8880317.1"/>
    <property type="molecule type" value="Genomic_DNA"/>
</dbReference>
<accession>A0A5N0DTA3</accession>
<organism evidence="2 3">
    <name type="scientific">Nocardia colli</name>
    <dbReference type="NCBI Taxonomy" id="2545717"/>
    <lineage>
        <taxon>Bacteria</taxon>
        <taxon>Bacillati</taxon>
        <taxon>Actinomycetota</taxon>
        <taxon>Actinomycetes</taxon>
        <taxon>Mycobacteriales</taxon>
        <taxon>Nocardiaceae</taxon>
        <taxon>Nocardia</taxon>
    </lineage>
</organism>